<dbReference type="EnsemblPlants" id="AVESA.00010b.r2.4DG0768950.1">
    <property type="protein sequence ID" value="AVESA.00010b.r2.4DG0768950.1.CDS"/>
    <property type="gene ID" value="AVESA.00010b.r2.4DG0768950"/>
</dbReference>
<reference evidence="1" key="1">
    <citation type="submission" date="2021-05" db="EMBL/GenBank/DDBJ databases">
        <authorList>
            <person name="Scholz U."/>
            <person name="Mascher M."/>
            <person name="Fiebig A."/>
        </authorList>
    </citation>
    <scope>NUCLEOTIDE SEQUENCE [LARGE SCALE GENOMIC DNA]</scope>
</reference>
<accession>A0ACD5X7X1</accession>
<evidence type="ECO:0000313" key="2">
    <source>
        <dbReference type="Proteomes" id="UP001732700"/>
    </source>
</evidence>
<protein>
    <submittedName>
        <fullName evidence="1">Uncharacterized protein</fullName>
    </submittedName>
</protein>
<reference evidence="1" key="2">
    <citation type="submission" date="2025-09" db="UniProtKB">
        <authorList>
            <consortium name="EnsemblPlants"/>
        </authorList>
    </citation>
    <scope>IDENTIFICATION</scope>
</reference>
<proteinExistence type="predicted"/>
<name>A0ACD5X7X1_AVESA</name>
<evidence type="ECO:0000313" key="1">
    <source>
        <dbReference type="EnsemblPlants" id="AVESA.00010b.r2.4DG0768950.1.CDS"/>
    </source>
</evidence>
<sequence>MRSGDRSTETGGFVRRPGRRVGLCRVLYMSHSQHRLVQKLEPLHPSMFLLSGGLEGQERVHVFLQGQGYAFYCITGEQLGATDQGNWQVLRMMMMHGYTKMQVVWLLLLLTTSSSSWHSGHGSDSDVQCLKDLKQSLVDPKGVLESWVFTEHNTDGDICQFAGVGCWRPDDNKVLSLSLGNLGLEGPFPEGLQLCRSMTILDLSGNKLSGPLPERISDQLPYMTYLDLSNNSFSGEIPAGIANMTYLNVLSLQHNQFDGGIPAQLSNLSRLVSFSVADNSLSGPVPESLQSFPPANFTGNLRLCGPPLDKKCKKRFRLRIHVRPIRIHLRLRRINDASCIGAAAGFVVGFVVAFYFPHRFLFCRSLRPYIVRVCG</sequence>
<keyword evidence="2" id="KW-1185">Reference proteome</keyword>
<organism evidence="1 2">
    <name type="scientific">Avena sativa</name>
    <name type="common">Oat</name>
    <dbReference type="NCBI Taxonomy" id="4498"/>
    <lineage>
        <taxon>Eukaryota</taxon>
        <taxon>Viridiplantae</taxon>
        <taxon>Streptophyta</taxon>
        <taxon>Embryophyta</taxon>
        <taxon>Tracheophyta</taxon>
        <taxon>Spermatophyta</taxon>
        <taxon>Magnoliopsida</taxon>
        <taxon>Liliopsida</taxon>
        <taxon>Poales</taxon>
        <taxon>Poaceae</taxon>
        <taxon>BOP clade</taxon>
        <taxon>Pooideae</taxon>
        <taxon>Poodae</taxon>
        <taxon>Poeae</taxon>
        <taxon>Poeae Chloroplast Group 1 (Aveneae type)</taxon>
        <taxon>Aveninae</taxon>
        <taxon>Avena</taxon>
    </lineage>
</organism>
<dbReference type="Proteomes" id="UP001732700">
    <property type="component" value="Chromosome 4D"/>
</dbReference>